<evidence type="ECO:0000313" key="1">
    <source>
        <dbReference type="EMBL" id="SHG03351.1"/>
    </source>
</evidence>
<dbReference type="PANTHER" id="PTHR38588">
    <property type="entry name" value="BLL0334 PROTEIN"/>
    <property type="match status" value="1"/>
</dbReference>
<proteinExistence type="predicted"/>
<dbReference type="InterPro" id="IPR010419">
    <property type="entry name" value="CO_DH_gsu"/>
</dbReference>
<dbReference type="Proteomes" id="UP000189796">
    <property type="component" value="Chromosome I"/>
</dbReference>
<dbReference type="AlphaFoldDB" id="A0A1M5GIJ7"/>
<organism evidence="1 2">
    <name type="scientific">Bradyrhizobium erythrophlei</name>
    <dbReference type="NCBI Taxonomy" id="1437360"/>
    <lineage>
        <taxon>Bacteria</taxon>
        <taxon>Pseudomonadati</taxon>
        <taxon>Pseudomonadota</taxon>
        <taxon>Alphaproteobacteria</taxon>
        <taxon>Hyphomicrobiales</taxon>
        <taxon>Nitrobacteraceae</taxon>
        <taxon>Bradyrhizobium</taxon>
    </lineage>
</organism>
<reference evidence="1 2" key="1">
    <citation type="submission" date="2016-11" db="EMBL/GenBank/DDBJ databases">
        <authorList>
            <person name="Jaros S."/>
            <person name="Januszkiewicz K."/>
            <person name="Wedrychowicz H."/>
        </authorList>
    </citation>
    <scope>NUCLEOTIDE SEQUENCE [LARGE SCALE GENOMIC DNA]</scope>
    <source>
        <strain evidence="1 2">GAS138</strain>
    </source>
</reference>
<dbReference type="InterPro" id="IPR023393">
    <property type="entry name" value="START-like_dom_sf"/>
</dbReference>
<sequence>MGGPDGAGAGTSLMKIEKSFELQHPREFVWSRMNDVHFVAQCLPGASIVEDLGDHRYKGRMSVKVGPMAAAFDGEIAIESRPQEWTAIVSGKGADARSSSRATGAMTYRLGEGRAPGATRVEVASDINLAGPLAQFSKGAVMQEVANRITAEFVRNFEQALSASPAAAEAGASESRASNQPLDAGNLFWSILRDRFLALFRKRSG</sequence>
<gene>
    <name evidence="1" type="ORF">SAMN05443248_0043</name>
</gene>
<dbReference type="EMBL" id="LT670817">
    <property type="protein sequence ID" value="SHG03351.1"/>
    <property type="molecule type" value="Genomic_DNA"/>
</dbReference>
<protein>
    <submittedName>
        <fullName evidence="1">Carbon monoxide dehydrogenase subunit G</fullName>
    </submittedName>
</protein>
<dbReference type="OrthoDB" id="9808623at2"/>
<name>A0A1M5GIJ7_9BRAD</name>
<dbReference type="PANTHER" id="PTHR38588:SF1">
    <property type="entry name" value="BLL0334 PROTEIN"/>
    <property type="match status" value="1"/>
</dbReference>
<dbReference type="Pfam" id="PF06240">
    <property type="entry name" value="COXG"/>
    <property type="match status" value="1"/>
</dbReference>
<dbReference type="CDD" id="cd07823">
    <property type="entry name" value="SRPBCC_5"/>
    <property type="match status" value="1"/>
</dbReference>
<accession>A0A1M5GIJ7</accession>
<dbReference type="Gene3D" id="3.30.530.20">
    <property type="match status" value="1"/>
</dbReference>
<evidence type="ECO:0000313" key="2">
    <source>
        <dbReference type="Proteomes" id="UP000189796"/>
    </source>
</evidence>
<dbReference type="SUPFAM" id="SSF55961">
    <property type="entry name" value="Bet v1-like"/>
    <property type="match status" value="1"/>
</dbReference>